<keyword evidence="2" id="KW-1185">Reference proteome</keyword>
<evidence type="ECO:0000313" key="1">
    <source>
        <dbReference type="EMBL" id="VDP14970.1"/>
    </source>
</evidence>
<gene>
    <name evidence="1" type="ORF">HPBE_LOCUS19394</name>
</gene>
<reference evidence="3" key="2">
    <citation type="submission" date="2019-09" db="UniProtKB">
        <authorList>
            <consortium name="WormBaseParasite"/>
        </authorList>
    </citation>
    <scope>IDENTIFICATION</scope>
</reference>
<name>A0A183GBD1_HELPZ</name>
<evidence type="ECO:0000313" key="2">
    <source>
        <dbReference type="Proteomes" id="UP000050761"/>
    </source>
</evidence>
<dbReference type="EMBL" id="UZAH01031323">
    <property type="protein sequence ID" value="VDP14970.1"/>
    <property type="molecule type" value="Genomic_DNA"/>
</dbReference>
<proteinExistence type="predicted"/>
<protein>
    <submittedName>
        <fullName evidence="1 3">Uncharacterized protein</fullName>
    </submittedName>
</protein>
<evidence type="ECO:0000313" key="3">
    <source>
        <dbReference type="WBParaSite" id="HPBE_0001939501-mRNA-1"/>
    </source>
</evidence>
<dbReference type="AlphaFoldDB" id="A0A183GBD1"/>
<organism evidence="2 3">
    <name type="scientific">Heligmosomoides polygyrus</name>
    <name type="common">Parasitic roundworm</name>
    <dbReference type="NCBI Taxonomy" id="6339"/>
    <lineage>
        <taxon>Eukaryota</taxon>
        <taxon>Metazoa</taxon>
        <taxon>Ecdysozoa</taxon>
        <taxon>Nematoda</taxon>
        <taxon>Chromadorea</taxon>
        <taxon>Rhabditida</taxon>
        <taxon>Rhabditina</taxon>
        <taxon>Rhabditomorpha</taxon>
        <taxon>Strongyloidea</taxon>
        <taxon>Heligmosomidae</taxon>
        <taxon>Heligmosomoides</taxon>
    </lineage>
</organism>
<dbReference type="WBParaSite" id="HPBE_0001939501-mRNA-1">
    <property type="protein sequence ID" value="HPBE_0001939501-mRNA-1"/>
    <property type="gene ID" value="HPBE_0001939501"/>
</dbReference>
<sequence length="81" mass="8861">MERFVVLPQVMSSRELEGDPPSQAPASAPKGKNLQLILLLLLQPPKLNHGQFRVYASAVGPGNTPGVNINWGKRLDIFVEN</sequence>
<reference evidence="1 2" key="1">
    <citation type="submission" date="2018-11" db="EMBL/GenBank/DDBJ databases">
        <authorList>
            <consortium name="Pathogen Informatics"/>
        </authorList>
    </citation>
    <scope>NUCLEOTIDE SEQUENCE [LARGE SCALE GENOMIC DNA]</scope>
</reference>
<dbReference type="Proteomes" id="UP000050761">
    <property type="component" value="Unassembled WGS sequence"/>
</dbReference>
<accession>A0A183GBD1</accession>
<accession>A0A3P8BC80</accession>